<dbReference type="Pfam" id="PF03931">
    <property type="entry name" value="Skp1_POZ"/>
    <property type="match status" value="1"/>
</dbReference>
<dbReference type="GO" id="GO:0006511">
    <property type="term" value="P:ubiquitin-dependent protein catabolic process"/>
    <property type="evidence" value="ECO:0007669"/>
    <property type="project" value="InterPro"/>
</dbReference>
<dbReference type="InterPro" id="IPR016897">
    <property type="entry name" value="SKP1"/>
</dbReference>
<organism evidence="6 7">
    <name type="scientific">Lolium multiflorum</name>
    <name type="common">Italian ryegrass</name>
    <name type="synonym">Lolium perenne subsp. multiflorum</name>
    <dbReference type="NCBI Taxonomy" id="4521"/>
    <lineage>
        <taxon>Eukaryota</taxon>
        <taxon>Viridiplantae</taxon>
        <taxon>Streptophyta</taxon>
        <taxon>Embryophyta</taxon>
        <taxon>Tracheophyta</taxon>
        <taxon>Spermatophyta</taxon>
        <taxon>Magnoliopsida</taxon>
        <taxon>Liliopsida</taxon>
        <taxon>Poales</taxon>
        <taxon>Poaceae</taxon>
        <taxon>BOP clade</taxon>
        <taxon>Pooideae</taxon>
        <taxon>Poodae</taxon>
        <taxon>Poeae</taxon>
        <taxon>Poeae Chloroplast Group 2 (Poeae type)</taxon>
        <taxon>Loliodinae</taxon>
        <taxon>Loliinae</taxon>
        <taxon>Lolium</taxon>
    </lineage>
</organism>
<dbReference type="Proteomes" id="UP001231189">
    <property type="component" value="Unassembled WGS sequence"/>
</dbReference>
<evidence type="ECO:0000313" key="6">
    <source>
        <dbReference type="EMBL" id="KAK1678698.1"/>
    </source>
</evidence>
<evidence type="ECO:0000256" key="3">
    <source>
        <dbReference type="ARBA" id="ARBA00022786"/>
    </source>
</evidence>
<evidence type="ECO:0000259" key="5">
    <source>
        <dbReference type="Pfam" id="PF03931"/>
    </source>
</evidence>
<dbReference type="AlphaFoldDB" id="A0AAD8TBL1"/>
<dbReference type="InterPro" id="IPR001232">
    <property type="entry name" value="SKP1-like"/>
</dbReference>
<dbReference type="Pfam" id="PF01466">
    <property type="entry name" value="Skp1"/>
    <property type="match status" value="1"/>
</dbReference>
<keyword evidence="3" id="KW-0833">Ubl conjugation pathway</keyword>
<dbReference type="SMART" id="SM00512">
    <property type="entry name" value="Skp1"/>
    <property type="match status" value="1"/>
</dbReference>
<dbReference type="InterPro" id="IPR036296">
    <property type="entry name" value="SKP1-like_dim_sf"/>
</dbReference>
<feature type="domain" description="SKP1 component dimerisation" evidence="4">
    <location>
        <begin position="153"/>
        <end position="191"/>
    </location>
</feature>
<reference evidence="6" key="1">
    <citation type="submission" date="2023-07" db="EMBL/GenBank/DDBJ databases">
        <title>A chromosome-level genome assembly of Lolium multiflorum.</title>
        <authorList>
            <person name="Chen Y."/>
            <person name="Copetti D."/>
            <person name="Kolliker R."/>
            <person name="Studer B."/>
        </authorList>
    </citation>
    <scope>NUCLEOTIDE SEQUENCE</scope>
    <source>
        <strain evidence="6">02402/16</strain>
        <tissue evidence="6">Leaf</tissue>
    </source>
</reference>
<evidence type="ECO:0008006" key="8">
    <source>
        <dbReference type="Google" id="ProtNLM"/>
    </source>
</evidence>
<evidence type="ECO:0000259" key="4">
    <source>
        <dbReference type="Pfam" id="PF01466"/>
    </source>
</evidence>
<dbReference type="Gene3D" id="3.30.710.10">
    <property type="entry name" value="Potassium Channel Kv1.1, Chain A"/>
    <property type="match status" value="1"/>
</dbReference>
<proteinExistence type="inferred from homology"/>
<gene>
    <name evidence="6" type="ORF">QYE76_039546</name>
</gene>
<dbReference type="GO" id="GO:0009867">
    <property type="term" value="P:jasmonic acid mediated signaling pathway"/>
    <property type="evidence" value="ECO:0007669"/>
    <property type="project" value="UniProtKB-ARBA"/>
</dbReference>
<accession>A0AAD8TBL1</accession>
<dbReference type="SUPFAM" id="SSF54695">
    <property type="entry name" value="POZ domain"/>
    <property type="match status" value="1"/>
</dbReference>
<dbReference type="InterPro" id="IPR011333">
    <property type="entry name" value="SKP1/BTB/POZ_sf"/>
</dbReference>
<evidence type="ECO:0000313" key="7">
    <source>
        <dbReference type="Proteomes" id="UP001231189"/>
    </source>
</evidence>
<dbReference type="PANTHER" id="PTHR11165">
    <property type="entry name" value="SKP1"/>
    <property type="match status" value="1"/>
</dbReference>
<dbReference type="EMBL" id="JAUUTY010000002">
    <property type="protein sequence ID" value="KAK1678698.1"/>
    <property type="molecule type" value="Genomic_DNA"/>
</dbReference>
<feature type="domain" description="SKP1 component POZ" evidence="5">
    <location>
        <begin position="53"/>
        <end position="111"/>
    </location>
</feature>
<comment type="caution">
    <text evidence="6">The sequence shown here is derived from an EMBL/GenBank/DDBJ whole genome shotgun (WGS) entry which is preliminary data.</text>
</comment>
<dbReference type="SUPFAM" id="SSF81382">
    <property type="entry name" value="Skp1 dimerisation domain-like"/>
    <property type="match status" value="1"/>
</dbReference>
<evidence type="ECO:0000256" key="1">
    <source>
        <dbReference type="ARBA" id="ARBA00004906"/>
    </source>
</evidence>
<comment type="similarity">
    <text evidence="2">Belongs to the SKP1 family.</text>
</comment>
<name>A0AAD8TBL1_LOLMU</name>
<keyword evidence="7" id="KW-1185">Reference proteome</keyword>
<dbReference type="InterPro" id="IPR016072">
    <property type="entry name" value="Skp1_comp_dimer"/>
</dbReference>
<dbReference type="InterPro" id="IPR016073">
    <property type="entry name" value="Skp1_comp_POZ"/>
</dbReference>
<protein>
    <recommendedName>
        <fullName evidence="8">SKP1-like protein</fullName>
    </recommendedName>
</protein>
<evidence type="ECO:0000256" key="2">
    <source>
        <dbReference type="ARBA" id="ARBA00009993"/>
    </source>
</evidence>
<comment type="pathway">
    <text evidence="1">Protein modification; protein ubiquitination.</text>
</comment>
<sequence length="202" mass="21481">MEKENGLGAAEKAADKGVGAAAVAAEKGVGAAALAAEKGKGAAAESEAAEGKIVPLKSSDGLIFEVPAEVAKLFKAIADKACAADDDGTIPLPNVDGRTLCRVIEYGLKHHRMNDHPDDDIRGLDWDDEFVSTLDVVGLEAVMQAAQYLGYERLLRRCRKAVRDMMVGKTGEEILATFGLEDEFTPEEMEIAAKYAANVEDD</sequence>